<dbReference type="OrthoDB" id="10314606at2759"/>
<dbReference type="PANTHER" id="PTHR11226">
    <property type="entry name" value="UDP-GLUCOSE GLYCOPROTEIN:GLUCOSYLTRANSFERASE"/>
    <property type="match status" value="1"/>
</dbReference>
<dbReference type="InterPro" id="IPR040692">
    <property type="entry name" value="UGGT_TRXL_3"/>
</dbReference>
<feature type="non-terminal residue" evidence="3">
    <location>
        <position position="1"/>
    </location>
</feature>
<name>A0A813EX20_POLGL</name>
<dbReference type="GO" id="GO:0051082">
    <property type="term" value="F:unfolded protein binding"/>
    <property type="evidence" value="ECO:0007669"/>
    <property type="project" value="TreeGrafter"/>
</dbReference>
<keyword evidence="4" id="KW-1185">Reference proteome</keyword>
<dbReference type="InterPro" id="IPR009448">
    <property type="entry name" value="UDP-g_GGtrans"/>
</dbReference>
<feature type="domain" description="UGGT thioredoxin-like" evidence="2">
    <location>
        <begin position="50"/>
        <end position="199"/>
    </location>
</feature>
<gene>
    <name evidence="3" type="ORF">PGLA1383_LOCUS22587</name>
</gene>
<dbReference type="AlphaFoldDB" id="A0A813EX20"/>
<accession>A0A813EX20</accession>
<dbReference type="PANTHER" id="PTHR11226:SF0">
    <property type="entry name" value="UDP-GLUCOSE:GLYCOPROTEIN GLUCOSYLTRANSFERASE"/>
    <property type="match status" value="1"/>
</dbReference>
<dbReference type="GO" id="GO:0005783">
    <property type="term" value="C:endoplasmic reticulum"/>
    <property type="evidence" value="ECO:0007669"/>
    <property type="project" value="TreeGrafter"/>
</dbReference>
<sequence length="257" mass="27839">MPLPAKLHLLLLPPASAAEAQWDEEALGSAPAWLQSKDDARRGSEGEALASIAMAAAFDDLLHKKPKRAQRFLTAMAEAALSFTGRLPSSQDGLGQIREQWVLAHPKDEQEALGVETWDELLRSTNTKKVVANATSYAAAIGVPVPSVLVNGKLLLKSAYQGQHAILQTIAYEQQALQQATYTGKLNDESNIAEFFLSQGVLSAYHPDIAPELAQRGGEEGQTQETKEVVYQMWPAAPFLQLPFLNSVELQKGPAEG</sequence>
<protein>
    <recommendedName>
        <fullName evidence="2">UGGT thioredoxin-like domain-containing protein</fullName>
    </recommendedName>
</protein>
<comment type="caution">
    <text evidence="3">The sequence shown here is derived from an EMBL/GenBank/DDBJ whole genome shotgun (WGS) entry which is preliminary data.</text>
</comment>
<reference evidence="3" key="1">
    <citation type="submission" date="2021-02" db="EMBL/GenBank/DDBJ databases">
        <authorList>
            <person name="Dougan E. K."/>
            <person name="Rhodes N."/>
            <person name="Thang M."/>
            <person name="Chan C."/>
        </authorList>
    </citation>
    <scope>NUCLEOTIDE SEQUENCE</scope>
</reference>
<dbReference type="GO" id="GO:0036503">
    <property type="term" value="P:ERAD pathway"/>
    <property type="evidence" value="ECO:0007669"/>
    <property type="project" value="TreeGrafter"/>
</dbReference>
<evidence type="ECO:0000313" key="3">
    <source>
        <dbReference type="EMBL" id="CAE8604428.1"/>
    </source>
</evidence>
<feature type="signal peptide" evidence="1">
    <location>
        <begin position="1"/>
        <end position="17"/>
    </location>
</feature>
<feature type="chain" id="PRO_5032858267" description="UGGT thioredoxin-like domain-containing protein" evidence="1">
    <location>
        <begin position="18"/>
        <end position="257"/>
    </location>
</feature>
<dbReference type="Pfam" id="PF18402">
    <property type="entry name" value="Thioredoxin_14"/>
    <property type="match status" value="1"/>
</dbReference>
<dbReference type="GO" id="GO:0003980">
    <property type="term" value="F:UDP-glucose:glycoprotein glucosyltransferase activity"/>
    <property type="evidence" value="ECO:0007669"/>
    <property type="project" value="InterPro"/>
</dbReference>
<dbReference type="EMBL" id="CAJNNV010016428">
    <property type="protein sequence ID" value="CAE8604428.1"/>
    <property type="molecule type" value="Genomic_DNA"/>
</dbReference>
<evidence type="ECO:0000313" key="4">
    <source>
        <dbReference type="Proteomes" id="UP000654075"/>
    </source>
</evidence>
<proteinExistence type="predicted"/>
<organism evidence="3 4">
    <name type="scientific">Polarella glacialis</name>
    <name type="common">Dinoflagellate</name>
    <dbReference type="NCBI Taxonomy" id="89957"/>
    <lineage>
        <taxon>Eukaryota</taxon>
        <taxon>Sar</taxon>
        <taxon>Alveolata</taxon>
        <taxon>Dinophyceae</taxon>
        <taxon>Suessiales</taxon>
        <taxon>Suessiaceae</taxon>
        <taxon>Polarella</taxon>
    </lineage>
</organism>
<keyword evidence="1" id="KW-0732">Signal</keyword>
<evidence type="ECO:0000259" key="2">
    <source>
        <dbReference type="Pfam" id="PF18402"/>
    </source>
</evidence>
<dbReference type="Proteomes" id="UP000654075">
    <property type="component" value="Unassembled WGS sequence"/>
</dbReference>
<evidence type="ECO:0000256" key="1">
    <source>
        <dbReference type="SAM" id="SignalP"/>
    </source>
</evidence>
<dbReference type="GO" id="GO:0018279">
    <property type="term" value="P:protein N-linked glycosylation via asparagine"/>
    <property type="evidence" value="ECO:0007669"/>
    <property type="project" value="TreeGrafter"/>
</dbReference>